<feature type="coiled-coil region" evidence="1">
    <location>
        <begin position="86"/>
        <end position="116"/>
    </location>
</feature>
<evidence type="ECO:0000256" key="1">
    <source>
        <dbReference type="SAM" id="Coils"/>
    </source>
</evidence>
<reference evidence="3" key="1">
    <citation type="submission" date="2017-02" db="EMBL/GenBank/DDBJ databases">
        <title>Complete genome sequence of Cupriavidus necator strain NH9, a 3-chlorobenzoate degrader.</title>
        <authorList>
            <person name="Moriuchi R."/>
            <person name="Dohra H."/>
            <person name="Ogawa N."/>
        </authorList>
    </citation>
    <scope>NUCLEOTIDE SEQUENCE [LARGE SCALE GENOMIC DNA]</scope>
    <source>
        <strain evidence="3">NH9</strain>
    </source>
</reference>
<evidence type="ECO:0000313" key="3">
    <source>
        <dbReference type="Proteomes" id="UP000189627"/>
    </source>
</evidence>
<gene>
    <name evidence="2" type="ORF">BJN34_04015</name>
</gene>
<name>A0A1U9ULD1_CUPNE</name>
<dbReference type="EMBL" id="CP017757">
    <property type="protein sequence ID" value="AQV93061.1"/>
    <property type="molecule type" value="Genomic_DNA"/>
</dbReference>
<proteinExistence type="predicted"/>
<dbReference type="Proteomes" id="UP000189627">
    <property type="component" value="Chromosome 1"/>
</dbReference>
<organism evidence="2 3">
    <name type="scientific">Cupriavidus necator</name>
    <name type="common">Alcaligenes eutrophus</name>
    <name type="synonym">Ralstonia eutropha</name>
    <dbReference type="NCBI Taxonomy" id="106590"/>
    <lineage>
        <taxon>Bacteria</taxon>
        <taxon>Pseudomonadati</taxon>
        <taxon>Pseudomonadota</taxon>
        <taxon>Betaproteobacteria</taxon>
        <taxon>Burkholderiales</taxon>
        <taxon>Burkholderiaceae</taxon>
        <taxon>Cupriavidus</taxon>
    </lineage>
</organism>
<keyword evidence="1" id="KW-0175">Coiled coil</keyword>
<dbReference type="AlphaFoldDB" id="A0A1U9ULD1"/>
<evidence type="ECO:0000313" key="2">
    <source>
        <dbReference type="EMBL" id="AQV93061.1"/>
    </source>
</evidence>
<dbReference type="KEGG" id="cuh:BJN34_04015"/>
<accession>A0A1U9ULD1</accession>
<sequence>MRGERLADTPRWGAQQAKISSSEPIFLTEHVVIRLNAQFTRLVQRSLNFRRRHLRCPIMTTRQKFTLPDIEREGLTPKELEVLAWVEGLVDMANGLQQETEQLEQELTELRRAAKRA</sequence>
<dbReference type="RefSeq" id="WP_078195469.1">
    <property type="nucleotide sequence ID" value="NZ_CP017757.2"/>
</dbReference>
<dbReference type="OrthoDB" id="9135182at2"/>
<protein>
    <submittedName>
        <fullName evidence="2">Uncharacterized protein</fullName>
    </submittedName>
</protein>